<dbReference type="InterPro" id="IPR017927">
    <property type="entry name" value="FAD-bd_FR_type"/>
</dbReference>
<dbReference type="EMBL" id="AAYY01000001">
    <property type="protein sequence ID" value="EDP45372.1"/>
    <property type="molecule type" value="Genomic_DNA"/>
</dbReference>
<comment type="subcellular location">
    <subcellularLocation>
        <location evidence="1">Cell membrane</location>
        <topology evidence="1">Multi-pass membrane protein</topology>
    </subcellularLocation>
</comment>
<dbReference type="OrthoDB" id="10006946at2759"/>
<dbReference type="PANTHER" id="PTHR32361:SF9">
    <property type="entry name" value="FERRIC REDUCTASE TRANSMEMBRANE COMPONENT 3-RELATED"/>
    <property type="match status" value="1"/>
</dbReference>
<dbReference type="GO" id="GO:0052851">
    <property type="term" value="F:ferric-chelate reductase (NADPH) activity"/>
    <property type="evidence" value="ECO:0007669"/>
    <property type="project" value="UniProtKB-EC"/>
</dbReference>
<evidence type="ECO:0000256" key="2">
    <source>
        <dbReference type="ARBA" id="ARBA00006278"/>
    </source>
</evidence>
<evidence type="ECO:0000259" key="9">
    <source>
        <dbReference type="PROSITE" id="PS51384"/>
    </source>
</evidence>
<keyword evidence="5" id="KW-0472">Membrane</keyword>
<dbReference type="SUPFAM" id="SSF63380">
    <property type="entry name" value="Riboflavin synthase domain-like"/>
    <property type="match status" value="1"/>
</dbReference>
<dbReference type="VEuPathDB" id="FungiDB:MGL_0361"/>
<dbReference type="Gene3D" id="3.40.50.80">
    <property type="entry name" value="Nucleotide-binding domain of ferredoxin-NADP reductase (FNR) module"/>
    <property type="match status" value="1"/>
</dbReference>
<dbReference type="Pfam" id="PF08022">
    <property type="entry name" value="FAD_binding_8"/>
    <property type="match status" value="1"/>
</dbReference>
<dbReference type="Pfam" id="PF08030">
    <property type="entry name" value="NAD_binding_6"/>
    <property type="match status" value="1"/>
</dbReference>
<dbReference type="InterPro" id="IPR013112">
    <property type="entry name" value="FAD-bd_8"/>
</dbReference>
<dbReference type="InterPro" id="IPR017938">
    <property type="entry name" value="Riboflavin_synthase-like_b-brl"/>
</dbReference>
<evidence type="ECO:0000313" key="11">
    <source>
        <dbReference type="Proteomes" id="UP000008837"/>
    </source>
</evidence>
<comment type="caution">
    <text evidence="10">The sequence shown here is derived from an EMBL/GenBank/DDBJ whole genome shotgun (WGS) entry which is preliminary data.</text>
</comment>
<comment type="similarity">
    <text evidence="2">Belongs to the ferric reductase (FRE) family.</text>
</comment>
<dbReference type="GO" id="GO:0006879">
    <property type="term" value="P:intracellular iron ion homeostasis"/>
    <property type="evidence" value="ECO:0007669"/>
    <property type="project" value="TreeGrafter"/>
</dbReference>
<dbReference type="InParanoid" id="A8PT35"/>
<dbReference type="GeneID" id="5856892"/>
<protein>
    <recommendedName>
        <fullName evidence="3">ferric-chelate reductase (NADPH)</fullName>
        <ecNumber evidence="3">1.16.1.9</ecNumber>
    </recommendedName>
</protein>
<keyword evidence="7" id="KW-0560">Oxidoreductase</keyword>
<dbReference type="GO" id="GO:0006826">
    <property type="term" value="P:iron ion transport"/>
    <property type="evidence" value="ECO:0007669"/>
    <property type="project" value="TreeGrafter"/>
</dbReference>
<keyword evidence="11" id="KW-1185">Reference proteome</keyword>
<dbReference type="STRING" id="425265.A8PT35"/>
<name>A8PT35_MALGO</name>
<gene>
    <name evidence="10" type="ORF">MGL_0361</name>
</gene>
<sequence length="639" mass="71651">MVATWAHHPQLGGWMLAGFLVWGLERAWRLVRVLYFNYSERPKELKRSMQSYEKASASRSTVNLITPTPKSEGNLGEEPDSYFSLNIGSSTSLPPTTPREPFREAVAPDLQEQLYPGFAFVQPLAGHMMRVVLRTAKPMSWKPGQWLYVNFPQMSWIQTHPFTIACSSSHEWERMRDTLDGTSFRGTRSADPLIVLLIRVRNGLTRRIWNHVEARCRGQFALANEAGSSAHSVFPNVYGAAVKTHVQGVYMRTLVDGPFGGTSRIDWGAYATCVIVCGGSGVTFGLSILEDLCGKIALIRQGHKVTSMWGRPFHTRRIRFVWIMRDYAHLQWAASALRLCLEMLPPENLTIEMYATRVHPPSAITKQTPSHDALAPQMSIPEDESDMDVTQQERPEQALHDMGLQAADLTQFEEDEDQPLNAQELSMNEQIRRQGQLLRARTRTRRSTERNDAVWSIRPMPLTVQHVNRQADEELRIMRERAHLQNKQVDVPSRSSPSVTFAMDVGGDAGTSSIASVSKVDDEEGIESYSLMPMGQDVKSPPPIDLSVHTKDKYMNIDPFELQDFAVLSELTRAGYPRLSDIVGEEMRSAEGRTIAAGCGPAGLMALLRTAVSEHLELRKAWSGDVSGHANVFTESYET</sequence>
<evidence type="ECO:0000256" key="1">
    <source>
        <dbReference type="ARBA" id="ARBA00004651"/>
    </source>
</evidence>
<comment type="catalytic activity">
    <reaction evidence="8">
        <text>2 a Fe(II)-siderophore + NADP(+) + H(+) = 2 a Fe(III)-siderophore + NADPH</text>
        <dbReference type="Rhea" id="RHEA:28795"/>
        <dbReference type="Rhea" id="RHEA-COMP:11342"/>
        <dbReference type="Rhea" id="RHEA-COMP:11344"/>
        <dbReference type="ChEBI" id="CHEBI:15378"/>
        <dbReference type="ChEBI" id="CHEBI:29033"/>
        <dbReference type="ChEBI" id="CHEBI:29034"/>
        <dbReference type="ChEBI" id="CHEBI:57783"/>
        <dbReference type="ChEBI" id="CHEBI:58349"/>
        <dbReference type="EC" id="1.16.1.9"/>
    </reaction>
</comment>
<dbReference type="InterPro" id="IPR013121">
    <property type="entry name" value="Fe_red_NAD-bd_6"/>
</dbReference>
<keyword evidence="5" id="KW-1003">Cell membrane</keyword>
<accession>A8PT35</accession>
<evidence type="ECO:0000256" key="7">
    <source>
        <dbReference type="ARBA" id="ARBA00023002"/>
    </source>
</evidence>
<evidence type="ECO:0000313" key="10">
    <source>
        <dbReference type="EMBL" id="EDP45372.1"/>
    </source>
</evidence>
<evidence type="ECO:0000256" key="3">
    <source>
        <dbReference type="ARBA" id="ARBA00012668"/>
    </source>
</evidence>
<dbReference type="Proteomes" id="UP000008837">
    <property type="component" value="Unassembled WGS sequence"/>
</dbReference>
<dbReference type="AlphaFoldDB" id="A8PT35"/>
<dbReference type="EC" id="1.16.1.9" evidence="3"/>
<dbReference type="KEGG" id="mgl:MGL_0361"/>
<dbReference type="CDD" id="cd06186">
    <property type="entry name" value="NOX_Duox_like_FAD_NADP"/>
    <property type="match status" value="1"/>
</dbReference>
<evidence type="ECO:0000256" key="4">
    <source>
        <dbReference type="ARBA" id="ARBA00022448"/>
    </source>
</evidence>
<dbReference type="InterPro" id="IPR051410">
    <property type="entry name" value="Ferric/Cupric_Reductase"/>
</dbReference>
<dbReference type="PROSITE" id="PS51384">
    <property type="entry name" value="FAD_FR"/>
    <property type="match status" value="1"/>
</dbReference>
<keyword evidence="6" id="KW-0249">Electron transport</keyword>
<dbReference type="RefSeq" id="XP_001732586.1">
    <property type="nucleotide sequence ID" value="XM_001732534.1"/>
</dbReference>
<proteinExistence type="inferred from homology"/>
<feature type="domain" description="FAD-binding FR-type" evidence="9">
    <location>
        <begin position="111"/>
        <end position="235"/>
    </location>
</feature>
<dbReference type="GO" id="GO:0005886">
    <property type="term" value="C:plasma membrane"/>
    <property type="evidence" value="ECO:0007669"/>
    <property type="project" value="UniProtKB-SubCell"/>
</dbReference>
<keyword evidence="4" id="KW-0813">Transport</keyword>
<evidence type="ECO:0000256" key="8">
    <source>
        <dbReference type="ARBA" id="ARBA00048483"/>
    </source>
</evidence>
<evidence type="ECO:0000256" key="6">
    <source>
        <dbReference type="ARBA" id="ARBA00022982"/>
    </source>
</evidence>
<organism evidence="10 11">
    <name type="scientific">Malassezia globosa (strain ATCC MYA-4612 / CBS 7966)</name>
    <name type="common">Dandruff-associated fungus</name>
    <dbReference type="NCBI Taxonomy" id="425265"/>
    <lineage>
        <taxon>Eukaryota</taxon>
        <taxon>Fungi</taxon>
        <taxon>Dikarya</taxon>
        <taxon>Basidiomycota</taxon>
        <taxon>Ustilaginomycotina</taxon>
        <taxon>Malasseziomycetes</taxon>
        <taxon>Malasseziales</taxon>
        <taxon>Malasseziaceae</taxon>
        <taxon>Malassezia</taxon>
    </lineage>
</organism>
<dbReference type="InterPro" id="IPR039261">
    <property type="entry name" value="FNR_nucleotide-bd"/>
</dbReference>
<dbReference type="PANTHER" id="PTHR32361">
    <property type="entry name" value="FERRIC/CUPRIC REDUCTASE TRANSMEMBRANE COMPONENT"/>
    <property type="match status" value="1"/>
</dbReference>
<dbReference type="GO" id="GO:0015677">
    <property type="term" value="P:copper ion import"/>
    <property type="evidence" value="ECO:0007669"/>
    <property type="project" value="TreeGrafter"/>
</dbReference>
<evidence type="ECO:0000256" key="5">
    <source>
        <dbReference type="ARBA" id="ARBA00022475"/>
    </source>
</evidence>
<reference evidence="10 11" key="1">
    <citation type="journal article" date="2007" name="Proc. Natl. Acad. Sci. U.S.A.">
        <title>Dandruff-associated Malassezia genomes reveal convergent and divergent virulence traits shared with plant and human fungal pathogens.</title>
        <authorList>
            <person name="Xu J."/>
            <person name="Saunders C.W."/>
            <person name="Hu P."/>
            <person name="Grant R.A."/>
            <person name="Boekhout T."/>
            <person name="Kuramae E.E."/>
            <person name="Kronstad J.W."/>
            <person name="Deangelis Y.M."/>
            <person name="Reeder N.L."/>
            <person name="Johnstone K.R."/>
            <person name="Leland M."/>
            <person name="Fieno A.M."/>
            <person name="Begley W.M."/>
            <person name="Sun Y."/>
            <person name="Lacey M.P."/>
            <person name="Chaudhary T."/>
            <person name="Keough T."/>
            <person name="Chu L."/>
            <person name="Sears R."/>
            <person name="Yuan B."/>
            <person name="Dawson T.L.Jr."/>
        </authorList>
    </citation>
    <scope>NUCLEOTIDE SEQUENCE [LARGE SCALE GENOMIC DNA]</scope>
    <source>
        <strain evidence="11">ATCC MYA-4612 / CBS 7966</strain>
    </source>
</reference>